<reference evidence="3 4" key="1">
    <citation type="submission" date="2020-01" db="EMBL/GenBank/DDBJ databases">
        <title>Pseudarthrobacter psychrotolerans sp. nov., isolated from antarctic soil.</title>
        <authorList>
            <person name="Shin Y."/>
            <person name="Park W."/>
        </authorList>
    </citation>
    <scope>NUCLEOTIDE SEQUENCE [LARGE SCALE GENOMIC DNA]</scope>
    <source>
        <strain evidence="3 4">YJ56</strain>
    </source>
</reference>
<dbReference type="Proteomes" id="UP000464186">
    <property type="component" value="Chromosome"/>
</dbReference>
<protein>
    <recommendedName>
        <fullName evidence="2">YCII-related domain-containing protein</fullName>
    </recommendedName>
</protein>
<feature type="domain" description="YCII-related" evidence="2">
    <location>
        <begin position="22"/>
        <end position="120"/>
    </location>
</feature>
<comment type="similarity">
    <text evidence="1">Belongs to the YciI family.</text>
</comment>
<dbReference type="AlphaFoldDB" id="A0A6P1NJ85"/>
<dbReference type="EMBL" id="CP047898">
    <property type="protein sequence ID" value="QHK20695.1"/>
    <property type="molecule type" value="Genomic_DNA"/>
</dbReference>
<evidence type="ECO:0000313" key="4">
    <source>
        <dbReference type="Proteomes" id="UP000464186"/>
    </source>
</evidence>
<gene>
    <name evidence="3" type="ORF">GU243_14240</name>
</gene>
<dbReference type="InterPro" id="IPR011008">
    <property type="entry name" value="Dimeric_a/b-barrel"/>
</dbReference>
<accession>A0A6P1NJ85</accession>
<proteinExistence type="inferred from homology"/>
<keyword evidence="4" id="KW-1185">Reference proteome</keyword>
<name>A0A6P1NJ85_9MICC</name>
<evidence type="ECO:0000256" key="1">
    <source>
        <dbReference type="ARBA" id="ARBA00007689"/>
    </source>
</evidence>
<dbReference type="Gene3D" id="3.30.70.1060">
    <property type="entry name" value="Dimeric alpha+beta barrel"/>
    <property type="match status" value="1"/>
</dbReference>
<sequence length="128" mass="13291">MTAGDDPFGTTRQGRPVKKFMVLYTSPKPAEEALAEASPEAAEAGMKMWMDWAAKAGDGIVDLGTPLGGTKVLDGSSIADAEATLGGYSIIQADDLDAAVALMKGHPHFMSGEGATIQIHETLDIPGM</sequence>
<evidence type="ECO:0000259" key="2">
    <source>
        <dbReference type="Pfam" id="PF03795"/>
    </source>
</evidence>
<dbReference type="SUPFAM" id="SSF54909">
    <property type="entry name" value="Dimeric alpha+beta barrel"/>
    <property type="match status" value="1"/>
</dbReference>
<dbReference type="KEGG" id="psey:GU243_14240"/>
<dbReference type="InterPro" id="IPR005545">
    <property type="entry name" value="YCII"/>
</dbReference>
<evidence type="ECO:0000313" key="3">
    <source>
        <dbReference type="EMBL" id="QHK20695.1"/>
    </source>
</evidence>
<dbReference type="Pfam" id="PF03795">
    <property type="entry name" value="YCII"/>
    <property type="match status" value="1"/>
</dbReference>
<organism evidence="3 4">
    <name type="scientific">Pseudarthrobacter psychrotolerans</name>
    <dbReference type="NCBI Taxonomy" id="2697569"/>
    <lineage>
        <taxon>Bacteria</taxon>
        <taxon>Bacillati</taxon>
        <taxon>Actinomycetota</taxon>
        <taxon>Actinomycetes</taxon>
        <taxon>Micrococcales</taxon>
        <taxon>Micrococcaceae</taxon>
        <taxon>Pseudarthrobacter</taxon>
    </lineage>
</organism>